<dbReference type="PROSITE" id="PS01225">
    <property type="entry name" value="CTCK_2"/>
    <property type="match status" value="1"/>
</dbReference>
<feature type="domain" description="CTCK" evidence="3">
    <location>
        <begin position="60"/>
        <end position="144"/>
    </location>
</feature>
<name>A0A0B6ZAW9_9EUPU</name>
<protein>
    <recommendedName>
        <fullName evidence="3">CTCK domain-containing protein</fullName>
    </recommendedName>
</protein>
<evidence type="ECO:0000259" key="3">
    <source>
        <dbReference type="PROSITE" id="PS01225"/>
    </source>
</evidence>
<accession>A0A0B6ZAW9</accession>
<dbReference type="AlphaFoldDB" id="A0A0B6ZAW9"/>
<dbReference type="InterPro" id="IPR006207">
    <property type="entry name" value="Cys_knot_C"/>
</dbReference>
<dbReference type="EMBL" id="HACG01018692">
    <property type="protein sequence ID" value="CEK65557.1"/>
    <property type="molecule type" value="Transcribed_RNA"/>
</dbReference>
<dbReference type="SUPFAM" id="SSF100895">
    <property type="entry name" value="Kazal-type serine protease inhibitors"/>
    <property type="match status" value="1"/>
</dbReference>
<dbReference type="InterPro" id="IPR036058">
    <property type="entry name" value="Kazal_dom_sf"/>
</dbReference>
<reference evidence="4" key="1">
    <citation type="submission" date="2014-12" db="EMBL/GenBank/DDBJ databases">
        <title>Insight into the proteome of Arion vulgaris.</title>
        <authorList>
            <person name="Aradska J."/>
            <person name="Bulat T."/>
            <person name="Smidak R."/>
            <person name="Sarate P."/>
            <person name="Gangsoo J."/>
            <person name="Sialana F."/>
            <person name="Bilban M."/>
            <person name="Lubec G."/>
        </authorList>
    </citation>
    <scope>NUCLEOTIDE SEQUENCE</scope>
    <source>
        <tissue evidence="4">Skin</tissue>
    </source>
</reference>
<evidence type="ECO:0000256" key="1">
    <source>
        <dbReference type="ARBA" id="ARBA00023157"/>
    </source>
</evidence>
<comment type="caution">
    <text evidence="2">Lacks conserved residue(s) required for the propagation of feature annotation.</text>
</comment>
<dbReference type="InterPro" id="IPR002350">
    <property type="entry name" value="Kazal_dom"/>
</dbReference>
<dbReference type="Gene3D" id="3.30.60.30">
    <property type="match status" value="1"/>
</dbReference>
<dbReference type="Pfam" id="PF07648">
    <property type="entry name" value="Kazal_2"/>
    <property type="match status" value="1"/>
</dbReference>
<proteinExistence type="predicted"/>
<evidence type="ECO:0000256" key="2">
    <source>
        <dbReference type="PROSITE-ProRule" id="PRU00039"/>
    </source>
</evidence>
<feature type="non-terminal residue" evidence="4">
    <location>
        <position position="1"/>
    </location>
</feature>
<organism evidence="4">
    <name type="scientific">Arion vulgaris</name>
    <dbReference type="NCBI Taxonomy" id="1028688"/>
    <lineage>
        <taxon>Eukaryota</taxon>
        <taxon>Metazoa</taxon>
        <taxon>Spiralia</taxon>
        <taxon>Lophotrochozoa</taxon>
        <taxon>Mollusca</taxon>
        <taxon>Gastropoda</taxon>
        <taxon>Heterobranchia</taxon>
        <taxon>Euthyneura</taxon>
        <taxon>Panpulmonata</taxon>
        <taxon>Eupulmonata</taxon>
        <taxon>Stylommatophora</taxon>
        <taxon>Helicina</taxon>
        <taxon>Arionoidea</taxon>
        <taxon>Arionidae</taxon>
        <taxon>Arion</taxon>
    </lineage>
</organism>
<gene>
    <name evidence="4" type="primary">ORF55449</name>
</gene>
<keyword evidence="1" id="KW-1015">Disulfide bond</keyword>
<evidence type="ECO:0000313" key="4">
    <source>
        <dbReference type="EMBL" id="CEK65557.1"/>
    </source>
</evidence>
<sequence>LADETNDTACECPLCDDFREELICGRLGIVIQTYPNECELYKAACEAKEPDFEVLEPRACQDKPIKCGLIRKYDVVVDADGCEADRSINFGLCYGGCDNEAEMCCFGSNMGQKSAIMYCPDGSRFERVFEVITGCSCISKDKVEEYRIMIGK</sequence>